<feature type="non-terminal residue" evidence="1">
    <location>
        <position position="139"/>
    </location>
</feature>
<dbReference type="Proteomes" id="UP000479190">
    <property type="component" value="Unassembled WGS sequence"/>
</dbReference>
<organism evidence="1 2">
    <name type="scientific">Trichogramma brassicae</name>
    <dbReference type="NCBI Taxonomy" id="86971"/>
    <lineage>
        <taxon>Eukaryota</taxon>
        <taxon>Metazoa</taxon>
        <taxon>Ecdysozoa</taxon>
        <taxon>Arthropoda</taxon>
        <taxon>Hexapoda</taxon>
        <taxon>Insecta</taxon>
        <taxon>Pterygota</taxon>
        <taxon>Neoptera</taxon>
        <taxon>Endopterygota</taxon>
        <taxon>Hymenoptera</taxon>
        <taxon>Apocrita</taxon>
        <taxon>Proctotrupomorpha</taxon>
        <taxon>Chalcidoidea</taxon>
        <taxon>Trichogrammatidae</taxon>
        <taxon>Trichogramma</taxon>
    </lineage>
</organism>
<keyword evidence="2" id="KW-1185">Reference proteome</keyword>
<evidence type="ECO:0000313" key="1">
    <source>
        <dbReference type="EMBL" id="CAB0030746.1"/>
    </source>
</evidence>
<accession>A0A6H5I6Y0</accession>
<dbReference type="EMBL" id="CADCXV010000535">
    <property type="protein sequence ID" value="CAB0030746.1"/>
    <property type="molecule type" value="Genomic_DNA"/>
</dbReference>
<reference evidence="1 2" key="1">
    <citation type="submission" date="2020-02" db="EMBL/GenBank/DDBJ databases">
        <authorList>
            <person name="Ferguson B K."/>
        </authorList>
    </citation>
    <scope>NUCLEOTIDE SEQUENCE [LARGE SCALE GENOMIC DNA]</scope>
</reference>
<dbReference type="AlphaFoldDB" id="A0A6H5I6Y0"/>
<proteinExistence type="predicted"/>
<name>A0A6H5I6Y0_9HYME</name>
<gene>
    <name evidence="1" type="ORF">TBRA_LOCUS2739</name>
</gene>
<sequence length="139" mass="14976">MLDGQRNRQAPAPAETYLNQSGSLLTMLTKERVPVGGDRGGNHEHILGTPLLTVKDAPLPSPADFATGSCEEQWTRVDGLVRGLATFIEDKGNLHRVVTRYTQSLVQAVLALNRTKKSLELARPSTADKAVGTPPIFCG</sequence>
<protein>
    <submittedName>
        <fullName evidence="1">Uncharacterized protein</fullName>
    </submittedName>
</protein>
<evidence type="ECO:0000313" key="2">
    <source>
        <dbReference type="Proteomes" id="UP000479190"/>
    </source>
</evidence>